<reference evidence="4" key="1">
    <citation type="journal article" date="2021" name="Nat. Commun.">
        <title>Genetic determinants of endophytism in the Arabidopsis root mycobiome.</title>
        <authorList>
            <person name="Mesny F."/>
            <person name="Miyauchi S."/>
            <person name="Thiergart T."/>
            <person name="Pickel B."/>
            <person name="Atanasova L."/>
            <person name="Karlsson M."/>
            <person name="Huettel B."/>
            <person name="Barry K.W."/>
            <person name="Haridas S."/>
            <person name="Chen C."/>
            <person name="Bauer D."/>
            <person name="Andreopoulos W."/>
            <person name="Pangilinan J."/>
            <person name="LaButti K."/>
            <person name="Riley R."/>
            <person name="Lipzen A."/>
            <person name="Clum A."/>
            <person name="Drula E."/>
            <person name="Henrissat B."/>
            <person name="Kohler A."/>
            <person name="Grigoriev I.V."/>
            <person name="Martin F.M."/>
            <person name="Hacquard S."/>
        </authorList>
    </citation>
    <scope>NUCLEOTIDE SEQUENCE</scope>
    <source>
        <strain evidence="4">MPI-CAGE-AT-0147</strain>
    </source>
</reference>
<dbReference type="PANTHER" id="PTHR24320:SF282">
    <property type="entry name" value="WW DOMAIN-CONTAINING OXIDOREDUCTASE"/>
    <property type="match status" value="1"/>
</dbReference>
<dbReference type="OrthoDB" id="191139at2759"/>
<dbReference type="InterPro" id="IPR036291">
    <property type="entry name" value="NAD(P)-bd_dom_sf"/>
</dbReference>
<comment type="similarity">
    <text evidence="1">Belongs to the short-chain dehydrogenases/reductases (SDR) family.</text>
</comment>
<keyword evidence="5" id="KW-1185">Reference proteome</keyword>
<dbReference type="Pfam" id="PF00106">
    <property type="entry name" value="adh_short"/>
    <property type="match status" value="1"/>
</dbReference>
<dbReference type="GO" id="GO:0016491">
    <property type="term" value="F:oxidoreductase activity"/>
    <property type="evidence" value="ECO:0007669"/>
    <property type="project" value="UniProtKB-KW"/>
</dbReference>
<dbReference type="Gene3D" id="3.40.50.720">
    <property type="entry name" value="NAD(P)-binding Rossmann-like Domain"/>
    <property type="match status" value="1"/>
</dbReference>
<protein>
    <recommendedName>
        <fullName evidence="6">Short-chain dehydrogenase/reductase</fullName>
    </recommendedName>
</protein>
<dbReference type="PANTHER" id="PTHR24320">
    <property type="entry name" value="RETINOL DEHYDROGENASE"/>
    <property type="match status" value="1"/>
</dbReference>
<sequence>MVSFNPEKDIPELSGKVILVTGGNTGLGLETILQLSKHHPAHIYLAARSEEKAKNAIEEVRSKVSKAPPISFIKLDLGSFASIKAAAASFTASSDRLDILINNAGIMATPEGLTEDGYEIQFGTNHLGPALFTKLLLPTLKATAAKKPSDVRVIFLSSKLESTAPKDSYYLDKAKTTMPQLSTWARYGMSKLANLHHSEALAKHNPDIKVISIHPGVVATNLASSFFGSNNFLMAGAVRLVLGLMSVSVEKGALNSLWTATYKDAKSGEHYHPVGVTGKGSKLSKDEKVRDQLWDWTEKELNAYV</sequence>
<keyword evidence="3" id="KW-0560">Oxidoreductase</keyword>
<evidence type="ECO:0000256" key="1">
    <source>
        <dbReference type="ARBA" id="ARBA00006484"/>
    </source>
</evidence>
<evidence type="ECO:0000313" key="4">
    <source>
        <dbReference type="EMBL" id="KAH7124675.1"/>
    </source>
</evidence>
<accession>A0A9P9DS27</accession>
<name>A0A9P9DS27_9HYPO</name>
<comment type="caution">
    <text evidence="4">The sequence shown here is derived from an EMBL/GenBank/DDBJ whole genome shotgun (WGS) entry which is preliminary data.</text>
</comment>
<dbReference type="PRINTS" id="PR00081">
    <property type="entry name" value="GDHRDH"/>
</dbReference>
<evidence type="ECO:0000313" key="5">
    <source>
        <dbReference type="Proteomes" id="UP000738349"/>
    </source>
</evidence>
<dbReference type="AlphaFoldDB" id="A0A9P9DS27"/>
<dbReference type="InterPro" id="IPR002347">
    <property type="entry name" value="SDR_fam"/>
</dbReference>
<dbReference type="Proteomes" id="UP000738349">
    <property type="component" value="Unassembled WGS sequence"/>
</dbReference>
<proteinExistence type="inferred from homology"/>
<evidence type="ECO:0008006" key="6">
    <source>
        <dbReference type="Google" id="ProtNLM"/>
    </source>
</evidence>
<organism evidence="4 5">
    <name type="scientific">Dactylonectria macrodidyma</name>
    <dbReference type="NCBI Taxonomy" id="307937"/>
    <lineage>
        <taxon>Eukaryota</taxon>
        <taxon>Fungi</taxon>
        <taxon>Dikarya</taxon>
        <taxon>Ascomycota</taxon>
        <taxon>Pezizomycotina</taxon>
        <taxon>Sordariomycetes</taxon>
        <taxon>Hypocreomycetidae</taxon>
        <taxon>Hypocreales</taxon>
        <taxon>Nectriaceae</taxon>
        <taxon>Dactylonectria</taxon>
    </lineage>
</organism>
<gene>
    <name evidence="4" type="ORF">EDB81DRAFT_911797</name>
</gene>
<dbReference type="EMBL" id="JAGMUV010000021">
    <property type="protein sequence ID" value="KAH7124675.1"/>
    <property type="molecule type" value="Genomic_DNA"/>
</dbReference>
<evidence type="ECO:0000256" key="2">
    <source>
        <dbReference type="ARBA" id="ARBA00022857"/>
    </source>
</evidence>
<dbReference type="SUPFAM" id="SSF51735">
    <property type="entry name" value="NAD(P)-binding Rossmann-fold domains"/>
    <property type="match status" value="1"/>
</dbReference>
<keyword evidence="2" id="KW-0521">NADP</keyword>
<evidence type="ECO:0000256" key="3">
    <source>
        <dbReference type="ARBA" id="ARBA00023002"/>
    </source>
</evidence>